<dbReference type="RefSeq" id="WP_121586294.1">
    <property type="nucleotide sequence ID" value="NZ_RCHT01000004.1"/>
</dbReference>
<dbReference type="Pfam" id="PF03450">
    <property type="entry name" value="CO_deh_flav_C"/>
    <property type="match status" value="1"/>
</dbReference>
<dbReference type="InterPro" id="IPR036318">
    <property type="entry name" value="FAD-bd_PCMH-like_sf"/>
</dbReference>
<dbReference type="InterPro" id="IPR016167">
    <property type="entry name" value="FAD-bd_PCMH_sub1"/>
</dbReference>
<keyword evidence="1" id="KW-0285">Flavoprotein</keyword>
<evidence type="ECO:0000313" key="5">
    <source>
        <dbReference type="Proteomes" id="UP000276301"/>
    </source>
</evidence>
<dbReference type="SMART" id="SM01092">
    <property type="entry name" value="CO_deh_flav_C"/>
    <property type="match status" value="1"/>
</dbReference>
<keyword evidence="2" id="KW-0560">Oxidoreductase</keyword>
<dbReference type="InterPro" id="IPR051312">
    <property type="entry name" value="Diverse_Substr_Oxidored"/>
</dbReference>
<dbReference type="PANTHER" id="PTHR42659">
    <property type="entry name" value="XANTHINE DEHYDROGENASE SUBUNIT C-RELATED"/>
    <property type="match status" value="1"/>
</dbReference>
<dbReference type="Gene3D" id="3.30.390.50">
    <property type="entry name" value="CO dehydrogenase flavoprotein, C-terminal domain"/>
    <property type="match status" value="1"/>
</dbReference>
<accession>A0A498CP57</accession>
<dbReference type="InterPro" id="IPR016166">
    <property type="entry name" value="FAD-bd_PCMH"/>
</dbReference>
<evidence type="ECO:0000313" key="4">
    <source>
        <dbReference type="EMBL" id="RLL13156.1"/>
    </source>
</evidence>
<gene>
    <name evidence="4" type="ORF">D4A47_04225</name>
</gene>
<name>A0A498CP57_9FIRM</name>
<dbReference type="Proteomes" id="UP000276301">
    <property type="component" value="Unassembled WGS sequence"/>
</dbReference>
<dbReference type="InterPro" id="IPR002346">
    <property type="entry name" value="Mopterin_DH_FAD-bd"/>
</dbReference>
<organism evidence="4 5">
    <name type="scientific">Anaerotruncus massiliensis</name>
    <name type="common">ex Liu et al. 2021</name>
    <dbReference type="NCBI Taxonomy" id="2321404"/>
    <lineage>
        <taxon>Bacteria</taxon>
        <taxon>Bacillati</taxon>
        <taxon>Bacillota</taxon>
        <taxon>Clostridia</taxon>
        <taxon>Eubacteriales</taxon>
        <taxon>Oscillospiraceae</taxon>
        <taxon>Anaerotruncus</taxon>
    </lineage>
</organism>
<comment type="caution">
    <text evidence="4">The sequence shown here is derived from an EMBL/GenBank/DDBJ whole genome shotgun (WGS) entry which is preliminary data.</text>
</comment>
<keyword evidence="5" id="KW-1185">Reference proteome</keyword>
<dbReference type="Gene3D" id="3.30.465.10">
    <property type="match status" value="1"/>
</dbReference>
<dbReference type="GO" id="GO:0071949">
    <property type="term" value="F:FAD binding"/>
    <property type="evidence" value="ECO:0007669"/>
    <property type="project" value="InterPro"/>
</dbReference>
<dbReference type="InterPro" id="IPR016169">
    <property type="entry name" value="FAD-bd_PCMH_sub2"/>
</dbReference>
<evidence type="ECO:0000256" key="1">
    <source>
        <dbReference type="ARBA" id="ARBA00022630"/>
    </source>
</evidence>
<dbReference type="PROSITE" id="PS51387">
    <property type="entry name" value="FAD_PCMH"/>
    <property type="match status" value="1"/>
</dbReference>
<evidence type="ECO:0000256" key="2">
    <source>
        <dbReference type="ARBA" id="ARBA00023002"/>
    </source>
</evidence>
<protein>
    <recommendedName>
        <fullName evidence="3">FAD-binding PCMH-type domain-containing protein</fullName>
    </recommendedName>
</protein>
<dbReference type="PANTHER" id="PTHR42659:SF9">
    <property type="entry name" value="XANTHINE DEHYDROGENASE FAD-BINDING SUBUNIT XDHB-RELATED"/>
    <property type="match status" value="1"/>
</dbReference>
<sequence length="322" mass="35527">MIVAHPNSLAEAIQYLSDHPQAKIVAGGTDLIPRLNQKLEEQTELCYVFGYPEMHGIRKTEDGGIFIGASELLANLNQHCAIADYTAIWQAASRVASPQIRNQGTIGGNILQENRCMFFNNHVPWSDVNHCLKWGGDRCYQARKSPDCLALFQSDVAPALIAYDAHCVISAPEGVRKTPVFDLYGRWGRNNKNLAHNEILVGIELPPLQANERSAYVRKALRGSFDFPLTGSAIRLQIQDGIVTESRVIFGAAGTKPVPFKGVDAFLNGKSVDALPDIAKTLEKEVGKFFFPFQDTHVNGAARKKMGFEVFVKSVEACLEIR</sequence>
<dbReference type="Pfam" id="PF00941">
    <property type="entry name" value="FAD_binding_5"/>
    <property type="match status" value="1"/>
</dbReference>
<evidence type="ECO:0000259" key="3">
    <source>
        <dbReference type="PROSITE" id="PS51387"/>
    </source>
</evidence>
<dbReference type="SUPFAM" id="SSF55447">
    <property type="entry name" value="CO dehydrogenase flavoprotein C-terminal domain-like"/>
    <property type="match status" value="1"/>
</dbReference>
<proteinExistence type="predicted"/>
<reference evidence="4 5" key="1">
    <citation type="submission" date="2018-10" db="EMBL/GenBank/DDBJ databases">
        <title>Anaerotruncus faecis sp. nov., isolated from human feces.</title>
        <authorList>
            <person name="Wang Y.-J."/>
        </authorList>
    </citation>
    <scope>NUCLEOTIDE SEQUENCE [LARGE SCALE GENOMIC DNA]</scope>
    <source>
        <strain evidence="4 5">22A2-44</strain>
    </source>
</reference>
<dbReference type="InterPro" id="IPR005107">
    <property type="entry name" value="CO_DH_flav_C"/>
</dbReference>
<feature type="domain" description="FAD-binding PCMH-type" evidence="3">
    <location>
        <begin position="1"/>
        <end position="210"/>
    </location>
</feature>
<dbReference type="AlphaFoldDB" id="A0A498CP57"/>
<dbReference type="SUPFAM" id="SSF56176">
    <property type="entry name" value="FAD-binding/transporter-associated domain-like"/>
    <property type="match status" value="1"/>
</dbReference>
<dbReference type="GO" id="GO:0016491">
    <property type="term" value="F:oxidoreductase activity"/>
    <property type="evidence" value="ECO:0007669"/>
    <property type="project" value="UniProtKB-KW"/>
</dbReference>
<dbReference type="EMBL" id="RCHT01000004">
    <property type="protein sequence ID" value="RLL13156.1"/>
    <property type="molecule type" value="Genomic_DNA"/>
</dbReference>
<dbReference type="Gene3D" id="3.30.43.10">
    <property type="entry name" value="Uridine Diphospho-n-acetylenolpyruvylglucosamine Reductase, domain 2"/>
    <property type="match status" value="1"/>
</dbReference>
<dbReference type="InterPro" id="IPR036683">
    <property type="entry name" value="CO_DH_flav_C_dom_sf"/>
</dbReference>